<evidence type="ECO:0000313" key="3">
    <source>
        <dbReference type="Proteomes" id="UP000076510"/>
    </source>
</evidence>
<accession>A0A0J5Y4V8</accession>
<comment type="caution">
    <text evidence="2">The sequence shown here is derived from an EMBL/GenBank/DDBJ whole genome shotgun (WGS) entry which is preliminary data.</text>
</comment>
<dbReference type="Pfam" id="PF06889">
    <property type="entry name" value="DUF1266"/>
    <property type="match status" value="1"/>
</dbReference>
<protein>
    <recommendedName>
        <fullName evidence="1">DUF1266 domain-containing protein</fullName>
    </recommendedName>
</protein>
<evidence type="ECO:0000313" key="2">
    <source>
        <dbReference type="EMBL" id="KZE48934.1"/>
    </source>
</evidence>
<gene>
    <name evidence="2" type="ORF">AV649_18695</name>
</gene>
<proteinExistence type="predicted"/>
<evidence type="ECO:0000259" key="1">
    <source>
        <dbReference type="Pfam" id="PF06889"/>
    </source>
</evidence>
<dbReference type="InterPro" id="IPR009677">
    <property type="entry name" value="DUF1266"/>
</dbReference>
<organism evidence="2 3">
    <name type="scientific">Rossellomorea marisflavi</name>
    <dbReference type="NCBI Taxonomy" id="189381"/>
    <lineage>
        <taxon>Bacteria</taxon>
        <taxon>Bacillati</taxon>
        <taxon>Bacillota</taxon>
        <taxon>Bacilli</taxon>
        <taxon>Bacillales</taxon>
        <taxon>Bacillaceae</taxon>
        <taxon>Rossellomorea</taxon>
    </lineage>
</organism>
<dbReference type="RefSeq" id="WP_048012110.1">
    <property type="nucleotide sequence ID" value="NZ_CP047095.1"/>
</dbReference>
<dbReference type="PATRIC" id="fig|189381.10.peg.48"/>
<name>A0A0J5Y4V8_9BACI</name>
<dbReference type="Proteomes" id="UP000076510">
    <property type="component" value="Unassembled WGS sequence"/>
</dbReference>
<reference evidence="3" key="1">
    <citation type="submission" date="2016-01" db="EMBL/GenBank/DDBJ databases">
        <title>Whole genome sequencing of Bhargavaea cecembensis T14.</title>
        <authorList>
            <person name="Hong K.W."/>
        </authorList>
    </citation>
    <scope>NUCLEOTIDE SEQUENCE [LARGE SCALE GENOMIC DNA]</scope>
    <source>
        <strain evidence="3">M19</strain>
    </source>
</reference>
<dbReference type="EMBL" id="LQQY01000015">
    <property type="protein sequence ID" value="KZE48934.1"/>
    <property type="molecule type" value="Genomic_DNA"/>
</dbReference>
<sequence length="214" mass="24871">MNKEQQRFIDTMGSLNYTGDQSYYGILHYKPRKLPYSQAKKILEYWGIVDTESAHATLTWFLEEGLRKDFNRIRNILLFMSDADREHWVSSLEDEKTRNQFKVVNRYLHKLNSSSIAGADYGFCVMFAQNAFRMGFISLDDSDEYALQAGRKAQKDFPNWSDYLISHSAGAEFNKENEETTVTFMKSQQFTLTRVLTAPNSPLRKVSWNTNLAL</sequence>
<dbReference type="AlphaFoldDB" id="A0A0J5Y4V8"/>
<feature type="domain" description="DUF1266" evidence="1">
    <location>
        <begin position="44"/>
        <end position="208"/>
    </location>
</feature>
<dbReference type="OrthoDB" id="2880836at2"/>